<feature type="domain" description="HTH tetR-type" evidence="5">
    <location>
        <begin position="7"/>
        <end position="67"/>
    </location>
</feature>
<name>A0A6I4W0U0_9BACL</name>
<proteinExistence type="predicted"/>
<keyword evidence="1" id="KW-0805">Transcription regulation</keyword>
<reference evidence="6 7" key="1">
    <citation type="submission" date="2019-12" db="EMBL/GenBank/DDBJ databases">
        <title>Whole-genome analyses of novel actinobacteria.</title>
        <authorList>
            <person name="Sahin N."/>
            <person name="Saygin H."/>
        </authorList>
    </citation>
    <scope>NUCLEOTIDE SEQUENCE [LARGE SCALE GENOMIC DNA]</scope>
    <source>
        <strain evidence="6 7">KC615</strain>
    </source>
</reference>
<evidence type="ECO:0000259" key="5">
    <source>
        <dbReference type="PROSITE" id="PS50977"/>
    </source>
</evidence>
<dbReference type="PROSITE" id="PS50977">
    <property type="entry name" value="HTH_TETR_2"/>
    <property type="match status" value="1"/>
</dbReference>
<organism evidence="6 7">
    <name type="scientific">Shimazuella alba</name>
    <dbReference type="NCBI Taxonomy" id="2690964"/>
    <lineage>
        <taxon>Bacteria</taxon>
        <taxon>Bacillati</taxon>
        <taxon>Bacillota</taxon>
        <taxon>Bacilli</taxon>
        <taxon>Bacillales</taxon>
        <taxon>Thermoactinomycetaceae</taxon>
        <taxon>Shimazuella</taxon>
    </lineage>
</organism>
<dbReference type="PROSITE" id="PS01081">
    <property type="entry name" value="HTH_TETR_1"/>
    <property type="match status" value="1"/>
</dbReference>
<evidence type="ECO:0000256" key="1">
    <source>
        <dbReference type="ARBA" id="ARBA00023015"/>
    </source>
</evidence>
<dbReference type="GO" id="GO:0003677">
    <property type="term" value="F:DNA binding"/>
    <property type="evidence" value="ECO:0007669"/>
    <property type="project" value="UniProtKB-UniRule"/>
</dbReference>
<dbReference type="Pfam" id="PF16925">
    <property type="entry name" value="TetR_C_13"/>
    <property type="match status" value="1"/>
</dbReference>
<evidence type="ECO:0000256" key="2">
    <source>
        <dbReference type="ARBA" id="ARBA00023125"/>
    </source>
</evidence>
<evidence type="ECO:0000313" key="7">
    <source>
        <dbReference type="Proteomes" id="UP000430692"/>
    </source>
</evidence>
<dbReference type="PANTHER" id="PTHR47506:SF1">
    <property type="entry name" value="HTH-TYPE TRANSCRIPTIONAL REGULATOR YJDC"/>
    <property type="match status" value="1"/>
</dbReference>
<dbReference type="Gene3D" id="1.10.357.10">
    <property type="entry name" value="Tetracycline Repressor, domain 2"/>
    <property type="match status" value="1"/>
</dbReference>
<dbReference type="InterPro" id="IPR011075">
    <property type="entry name" value="TetR_C"/>
</dbReference>
<dbReference type="Pfam" id="PF00440">
    <property type="entry name" value="TetR_N"/>
    <property type="match status" value="1"/>
</dbReference>
<dbReference type="PANTHER" id="PTHR47506">
    <property type="entry name" value="TRANSCRIPTIONAL REGULATORY PROTEIN"/>
    <property type="match status" value="1"/>
</dbReference>
<evidence type="ECO:0000313" key="6">
    <source>
        <dbReference type="EMBL" id="MXQ55596.1"/>
    </source>
</evidence>
<keyword evidence="7" id="KW-1185">Reference proteome</keyword>
<dbReference type="Proteomes" id="UP000430692">
    <property type="component" value="Unassembled WGS sequence"/>
</dbReference>
<dbReference type="InterPro" id="IPR001647">
    <property type="entry name" value="HTH_TetR"/>
</dbReference>
<dbReference type="InterPro" id="IPR036271">
    <property type="entry name" value="Tet_transcr_reg_TetR-rel_C_sf"/>
</dbReference>
<keyword evidence="2 4" id="KW-0238">DNA-binding</keyword>
<feature type="DNA-binding region" description="H-T-H motif" evidence="4">
    <location>
        <begin position="30"/>
        <end position="49"/>
    </location>
</feature>
<keyword evidence="3" id="KW-0804">Transcription</keyword>
<dbReference type="Gene3D" id="1.10.10.60">
    <property type="entry name" value="Homeodomain-like"/>
    <property type="match status" value="1"/>
</dbReference>
<comment type="caution">
    <text evidence="6">The sequence shown here is derived from an EMBL/GenBank/DDBJ whole genome shotgun (WGS) entry which is preliminary data.</text>
</comment>
<dbReference type="AlphaFoldDB" id="A0A6I4W0U0"/>
<dbReference type="InterPro" id="IPR023772">
    <property type="entry name" value="DNA-bd_HTH_TetR-type_CS"/>
</dbReference>
<accession>A0A6I4W0U0</accession>
<dbReference type="EMBL" id="WUUL01000016">
    <property type="protein sequence ID" value="MXQ55596.1"/>
    <property type="molecule type" value="Genomic_DNA"/>
</dbReference>
<dbReference type="InterPro" id="IPR009057">
    <property type="entry name" value="Homeodomain-like_sf"/>
</dbReference>
<dbReference type="PRINTS" id="PR00455">
    <property type="entry name" value="HTHTETR"/>
</dbReference>
<evidence type="ECO:0000256" key="3">
    <source>
        <dbReference type="ARBA" id="ARBA00023163"/>
    </source>
</evidence>
<dbReference type="RefSeq" id="WP_160802947.1">
    <property type="nucleotide sequence ID" value="NZ_WUUL01000016.1"/>
</dbReference>
<dbReference type="SUPFAM" id="SSF48498">
    <property type="entry name" value="Tetracyclin repressor-like, C-terminal domain"/>
    <property type="match status" value="1"/>
</dbReference>
<gene>
    <name evidence="6" type="ORF">GSM42_18085</name>
</gene>
<protein>
    <submittedName>
        <fullName evidence="6">TetR family transcriptional regulator</fullName>
    </submittedName>
</protein>
<sequence length="193" mass="21454">MSGRPREFKNTEVIDAAMDVFWKNGFEASSAQKLCEQTGLGRGSLYNAFGSKHALFEASLKRYQEIGIQEQIKILEQPGPIKGRLRILMEWAIEFDLKGPERRGCFTVNSAVELGGKDPGVAALVDHHIKNLEQALCHVMALGQRSGEIKSKRPALELARLFLSSYYGLRVLNKVVQDRNLLLDVVEGTLAAL</sequence>
<evidence type="ECO:0000256" key="4">
    <source>
        <dbReference type="PROSITE-ProRule" id="PRU00335"/>
    </source>
</evidence>
<dbReference type="SUPFAM" id="SSF46689">
    <property type="entry name" value="Homeodomain-like"/>
    <property type="match status" value="1"/>
</dbReference>